<proteinExistence type="inferred from homology"/>
<dbReference type="Proteomes" id="UP000694867">
    <property type="component" value="Unplaced"/>
</dbReference>
<comment type="similarity">
    <text evidence="2">Belongs to the PKI family.</text>
</comment>
<dbReference type="GO" id="GO:0004862">
    <property type="term" value="F:cAMP-dependent protein kinase inhibitor activity"/>
    <property type="evidence" value="ECO:0007669"/>
    <property type="project" value="InterPro"/>
</dbReference>
<accession>A0AAJ6QN59</accession>
<dbReference type="Pfam" id="PF02827">
    <property type="entry name" value="PKI"/>
    <property type="match status" value="1"/>
</dbReference>
<evidence type="ECO:0000256" key="2">
    <source>
        <dbReference type="ARBA" id="ARBA00006393"/>
    </source>
</evidence>
<protein>
    <submittedName>
        <fullName evidence="6">cAMP-dependent protein kinase inhibitor beta</fullName>
    </submittedName>
</protein>
<reference evidence="6" key="1">
    <citation type="submission" date="2025-08" db="UniProtKB">
        <authorList>
            <consortium name="RefSeq"/>
        </authorList>
    </citation>
    <scope>IDENTIFICATION</scope>
</reference>
<gene>
    <name evidence="6" type="primary">LOC100906623</name>
</gene>
<dbReference type="PANTHER" id="PTHR15416">
    <property type="entry name" value="CAMP-DEPENDENT PROTEIN KINASE INHIBITOR/PKI"/>
    <property type="match status" value="1"/>
</dbReference>
<dbReference type="RefSeq" id="XP_003738265.1">
    <property type="nucleotide sequence ID" value="XM_003738217.1"/>
</dbReference>
<comment type="function">
    <text evidence="1">Extremely potent competitive inhibitor of cAMP-dependent protein kinase activity, this protein interacts with the catalytic subunit of the enzyme after the cAMP-induced dissociation of its regulatory chains.</text>
</comment>
<evidence type="ECO:0000313" key="5">
    <source>
        <dbReference type="Proteomes" id="UP000694867"/>
    </source>
</evidence>
<dbReference type="InterPro" id="IPR004171">
    <property type="entry name" value="cAMP_dep_PKI"/>
</dbReference>
<sequence>MGWIKECVLHMASASTSAAPEHVGMNEDTVEGFLNSGRTGRRNALPDILDEQYAATGTGDLPMDMERLSCTDQAGTSSSTDKNQPSTSTAAN</sequence>
<keyword evidence="5" id="KW-1185">Reference proteome</keyword>
<dbReference type="KEGG" id="goe:100906623"/>
<keyword evidence="3 6" id="KW-0649">Protein kinase inhibitor</keyword>
<evidence type="ECO:0000256" key="4">
    <source>
        <dbReference type="SAM" id="MobiDB-lite"/>
    </source>
</evidence>
<feature type="region of interest" description="Disordered" evidence="4">
    <location>
        <begin position="55"/>
        <end position="92"/>
    </location>
</feature>
<organism evidence="5 6">
    <name type="scientific">Galendromus occidentalis</name>
    <name type="common">western predatory mite</name>
    <dbReference type="NCBI Taxonomy" id="34638"/>
    <lineage>
        <taxon>Eukaryota</taxon>
        <taxon>Metazoa</taxon>
        <taxon>Ecdysozoa</taxon>
        <taxon>Arthropoda</taxon>
        <taxon>Chelicerata</taxon>
        <taxon>Arachnida</taxon>
        <taxon>Acari</taxon>
        <taxon>Parasitiformes</taxon>
        <taxon>Mesostigmata</taxon>
        <taxon>Gamasina</taxon>
        <taxon>Phytoseioidea</taxon>
        <taxon>Phytoseiidae</taxon>
        <taxon>Typhlodrominae</taxon>
        <taxon>Galendromus</taxon>
    </lineage>
</organism>
<dbReference type="GeneID" id="100906623"/>
<name>A0AAJ6QN59_9ACAR</name>
<dbReference type="AlphaFoldDB" id="A0AAJ6QN59"/>
<feature type="compositionally biased region" description="Polar residues" evidence="4">
    <location>
        <begin position="70"/>
        <end position="92"/>
    </location>
</feature>
<evidence type="ECO:0000313" key="6">
    <source>
        <dbReference type="RefSeq" id="XP_003738265.1"/>
    </source>
</evidence>
<evidence type="ECO:0000256" key="1">
    <source>
        <dbReference type="ARBA" id="ARBA00002844"/>
    </source>
</evidence>
<evidence type="ECO:0000256" key="3">
    <source>
        <dbReference type="ARBA" id="ARBA00023013"/>
    </source>
</evidence>